<name>A0AAW2BFU6_9ROSI</name>
<dbReference type="Gene3D" id="3.40.1090.10">
    <property type="entry name" value="Cytosolic phospholipase A2 catalytic domain"/>
    <property type="match status" value="1"/>
</dbReference>
<dbReference type="PANTHER" id="PTHR32241:SF13">
    <property type="entry name" value="INACTIVE PATATIN-LIKE PROTEIN 9-RELATED"/>
    <property type="match status" value="1"/>
</dbReference>
<comment type="function">
    <text evidence="6">Lipolytic acyl hydrolase (LAH).</text>
</comment>
<dbReference type="AlphaFoldDB" id="A0AAW2BFU6"/>
<comment type="caution">
    <text evidence="8">The sequence shown here is derived from an EMBL/GenBank/DDBJ whole genome shotgun (WGS) entry which is preliminary data.</text>
</comment>
<evidence type="ECO:0000313" key="9">
    <source>
        <dbReference type="Proteomes" id="UP001459277"/>
    </source>
</evidence>
<dbReference type="GO" id="GO:0016042">
    <property type="term" value="P:lipid catabolic process"/>
    <property type="evidence" value="ECO:0007669"/>
    <property type="project" value="UniProtKB-KW"/>
</dbReference>
<keyword evidence="9" id="KW-1185">Reference proteome</keyword>
<dbReference type="InterPro" id="IPR002641">
    <property type="entry name" value="PNPLA_dom"/>
</dbReference>
<evidence type="ECO:0000256" key="5">
    <source>
        <dbReference type="PROSITE-ProRule" id="PRU01161"/>
    </source>
</evidence>
<evidence type="ECO:0000256" key="1">
    <source>
        <dbReference type="ARBA" id="ARBA00010240"/>
    </source>
</evidence>
<dbReference type="EMBL" id="JAZDWU010000012">
    <property type="protein sequence ID" value="KAK9984191.1"/>
    <property type="molecule type" value="Genomic_DNA"/>
</dbReference>
<reference evidence="8 9" key="1">
    <citation type="submission" date="2024-01" db="EMBL/GenBank/DDBJ databases">
        <title>A telomere-to-telomere, gap-free genome of sweet tea (Lithocarpus litseifolius).</title>
        <authorList>
            <person name="Zhou J."/>
        </authorList>
    </citation>
    <scope>NUCLEOTIDE SEQUENCE [LARGE SCALE GENOMIC DNA]</scope>
    <source>
        <strain evidence="8">Zhou-2022a</strain>
        <tissue evidence="8">Leaf</tissue>
    </source>
</reference>
<dbReference type="GO" id="GO:0016787">
    <property type="term" value="F:hydrolase activity"/>
    <property type="evidence" value="ECO:0007669"/>
    <property type="project" value="UniProtKB-KW"/>
</dbReference>
<keyword evidence="3 6" id="KW-0442">Lipid degradation</keyword>
<evidence type="ECO:0000259" key="7">
    <source>
        <dbReference type="PROSITE" id="PS51635"/>
    </source>
</evidence>
<gene>
    <name evidence="8" type="ORF">SO802_033716</name>
</gene>
<dbReference type="Proteomes" id="UP001459277">
    <property type="component" value="Unassembled WGS sequence"/>
</dbReference>
<dbReference type="PANTHER" id="PTHR32241">
    <property type="entry name" value="PATATIN-LIKE PROTEIN 6"/>
    <property type="match status" value="1"/>
</dbReference>
<feature type="domain" description="PNPLA" evidence="7">
    <location>
        <begin position="31"/>
        <end position="232"/>
    </location>
</feature>
<comment type="similarity">
    <text evidence="1 6">Belongs to the patatin family.</text>
</comment>
<evidence type="ECO:0000313" key="8">
    <source>
        <dbReference type="EMBL" id="KAK9984191.1"/>
    </source>
</evidence>
<evidence type="ECO:0000256" key="4">
    <source>
        <dbReference type="ARBA" id="ARBA00023098"/>
    </source>
</evidence>
<dbReference type="PROSITE" id="PS51635">
    <property type="entry name" value="PNPLA"/>
    <property type="match status" value="1"/>
</dbReference>
<sequence>MELSKVTLEIFTKLEQKWLSHCETTKKTRILSIDGGGTTGIVVGAALVHLEDQIRLKTGDPHARIADFFDLIAGTGVGALLAVMISADDGSGRPLFSARDAVNLIAAKNSELFKLRLAGVFRRRKRYSGKSMDTVLKKMFNREDGAVLTLKDTCKPLLVPCFDLKSSAPFVFSRADASESPSFNFELWKVGRATSATPSLFKPFNLTSVDGKTSCSAVDGGLVMNNPTAAAVTHALHNKRDFPSVNGVEDLLVLSLGNGPLTGNGCAQKVRYNGECSTSTVVDIVLDGVSETIDQMLGNAFCYNRTDYVRIQANGLGVTGAKMEEVLKERGVESLPFGGKRLLTETNGERIESFVHRLVASGKTSLPPSPCKDSAVSPLANGR</sequence>
<comment type="caution">
    <text evidence="5">Lacks conserved residue(s) required for the propagation of feature annotation.</text>
</comment>
<keyword evidence="4 6" id="KW-0443">Lipid metabolism</keyword>
<dbReference type="Pfam" id="PF01734">
    <property type="entry name" value="Patatin"/>
    <property type="match status" value="1"/>
</dbReference>
<comment type="domain">
    <text evidence="6">The nitrogen atoms of the two glycine residues in the GGXR motif define the oxyanion hole, and stabilize the oxyanion that forms during the nucleophilic attack by the catalytic serine during substrate cleavage.</text>
</comment>
<keyword evidence="2 6" id="KW-0378">Hydrolase</keyword>
<proteinExistence type="inferred from homology"/>
<protein>
    <recommendedName>
        <fullName evidence="6">Patatin</fullName>
        <ecNumber evidence="6">3.1.1.-</ecNumber>
    </recommendedName>
</protein>
<dbReference type="InterPro" id="IPR016035">
    <property type="entry name" value="Acyl_Trfase/lysoPLipase"/>
</dbReference>
<dbReference type="SUPFAM" id="SSF52151">
    <property type="entry name" value="FabD/lysophospholipase-like"/>
    <property type="match status" value="1"/>
</dbReference>
<dbReference type="EC" id="3.1.1.-" evidence="6"/>
<feature type="short sequence motif" description="GXGXXG" evidence="5">
    <location>
        <begin position="35"/>
        <end position="40"/>
    </location>
</feature>
<organism evidence="8 9">
    <name type="scientific">Lithocarpus litseifolius</name>
    <dbReference type="NCBI Taxonomy" id="425828"/>
    <lineage>
        <taxon>Eukaryota</taxon>
        <taxon>Viridiplantae</taxon>
        <taxon>Streptophyta</taxon>
        <taxon>Embryophyta</taxon>
        <taxon>Tracheophyta</taxon>
        <taxon>Spermatophyta</taxon>
        <taxon>Magnoliopsida</taxon>
        <taxon>eudicotyledons</taxon>
        <taxon>Gunneridae</taxon>
        <taxon>Pentapetalae</taxon>
        <taxon>rosids</taxon>
        <taxon>fabids</taxon>
        <taxon>Fagales</taxon>
        <taxon>Fagaceae</taxon>
        <taxon>Lithocarpus</taxon>
    </lineage>
</organism>
<accession>A0AAW2BFU6</accession>
<feature type="short sequence motif" description="DGA/G" evidence="5">
    <location>
        <begin position="219"/>
        <end position="221"/>
    </location>
</feature>
<evidence type="ECO:0000256" key="6">
    <source>
        <dbReference type="RuleBase" id="RU361262"/>
    </source>
</evidence>
<evidence type="ECO:0000256" key="3">
    <source>
        <dbReference type="ARBA" id="ARBA00022963"/>
    </source>
</evidence>
<evidence type="ECO:0000256" key="2">
    <source>
        <dbReference type="ARBA" id="ARBA00022801"/>
    </source>
</evidence>